<dbReference type="InterPro" id="IPR021315">
    <property type="entry name" value="Gap/Sap"/>
</dbReference>
<dbReference type="RefSeq" id="WP_207972698.1">
    <property type="nucleotide sequence ID" value="NZ_CP071795.1"/>
</dbReference>
<keyword evidence="1" id="KW-0812">Transmembrane</keyword>
<feature type="transmembrane region" description="Helical" evidence="1">
    <location>
        <begin position="182"/>
        <end position="203"/>
    </location>
</feature>
<feature type="transmembrane region" description="Helical" evidence="1">
    <location>
        <begin position="6"/>
        <end position="25"/>
    </location>
</feature>
<gene>
    <name evidence="2" type="ORF">JL193_04630</name>
</gene>
<dbReference type="EMBL" id="CP071795">
    <property type="protein sequence ID" value="QTD38570.1"/>
    <property type="molecule type" value="Genomic_DNA"/>
</dbReference>
<keyword evidence="1" id="KW-0472">Membrane</keyword>
<reference evidence="2 3" key="1">
    <citation type="submission" date="2021-03" db="EMBL/GenBank/DDBJ databases">
        <title>Complete genome of Polaribacter_sp.G4M1.</title>
        <authorList>
            <person name="Jeong S.W."/>
            <person name="Bae J.W."/>
        </authorList>
    </citation>
    <scope>NUCLEOTIDE SEQUENCE [LARGE SCALE GENOMIC DNA]</scope>
    <source>
        <strain evidence="2 3">G4M1</strain>
    </source>
</reference>
<feature type="transmembrane region" description="Helical" evidence="1">
    <location>
        <begin position="150"/>
        <end position="170"/>
    </location>
</feature>
<evidence type="ECO:0000256" key="1">
    <source>
        <dbReference type="SAM" id="Phobius"/>
    </source>
</evidence>
<feature type="transmembrane region" description="Helical" evidence="1">
    <location>
        <begin position="37"/>
        <end position="56"/>
    </location>
</feature>
<feature type="transmembrane region" description="Helical" evidence="1">
    <location>
        <begin position="110"/>
        <end position="138"/>
    </location>
</feature>
<feature type="transmembrane region" description="Helical" evidence="1">
    <location>
        <begin position="72"/>
        <end position="90"/>
    </location>
</feature>
<organism evidence="2 3">
    <name type="scientific">Polaribacter batillariae</name>
    <dbReference type="NCBI Taxonomy" id="2808900"/>
    <lineage>
        <taxon>Bacteria</taxon>
        <taxon>Pseudomonadati</taxon>
        <taxon>Bacteroidota</taxon>
        <taxon>Flavobacteriia</taxon>
        <taxon>Flavobacteriales</taxon>
        <taxon>Flavobacteriaceae</taxon>
    </lineage>
</organism>
<sequence length="204" mass="22635">MTDIAILPLALTVMLGPQILVGMLLITRKDPVKSSLVYVLAIIATLISTTYLYYLLANITDLHKASIGNKPLVKYFLIVVFIFLIIRSIVNRNKITEPPKWMQGISTASLGKIFVIGFCLIAFMPTDIAIAFSVANLLNSESNSFLEAMPFFGAVLFISILPLAIYFSLGSNGSKYLEKINIWLNTHGYIINVIVLTFFILLLI</sequence>
<dbReference type="Pfam" id="PF11139">
    <property type="entry name" value="SfLAP"/>
    <property type="match status" value="1"/>
</dbReference>
<keyword evidence="3" id="KW-1185">Reference proteome</keyword>
<evidence type="ECO:0000313" key="3">
    <source>
        <dbReference type="Proteomes" id="UP000663935"/>
    </source>
</evidence>
<proteinExistence type="predicted"/>
<protein>
    <submittedName>
        <fullName evidence="2">GAP family protein</fullName>
    </submittedName>
</protein>
<dbReference type="Proteomes" id="UP000663935">
    <property type="component" value="Chromosome"/>
</dbReference>
<evidence type="ECO:0000313" key="2">
    <source>
        <dbReference type="EMBL" id="QTD38570.1"/>
    </source>
</evidence>
<accession>A0ABX7SWD7</accession>
<keyword evidence="1" id="KW-1133">Transmembrane helix</keyword>
<name>A0ABX7SWD7_9FLAO</name>